<dbReference type="SMART" id="SM00317">
    <property type="entry name" value="SET"/>
    <property type="match status" value="1"/>
</dbReference>
<gene>
    <name evidence="2" type="ORF">A3E44_00415</name>
</gene>
<dbReference type="PANTHER" id="PTHR47332">
    <property type="entry name" value="SET DOMAIN-CONTAINING PROTEIN 5"/>
    <property type="match status" value="1"/>
</dbReference>
<name>A0A1F8AR53_9BACT</name>
<feature type="domain" description="SET" evidence="1">
    <location>
        <begin position="4"/>
        <end position="113"/>
    </location>
</feature>
<evidence type="ECO:0000313" key="2">
    <source>
        <dbReference type="EMBL" id="OGM54232.1"/>
    </source>
</evidence>
<dbReference type="InterPro" id="IPR009207">
    <property type="entry name" value="SET7_MeTrfase"/>
</dbReference>
<dbReference type="PANTHER" id="PTHR47332:SF4">
    <property type="entry name" value="SET DOMAIN-CONTAINING PROTEIN 5"/>
    <property type="match status" value="1"/>
</dbReference>
<dbReference type="EMBL" id="MGGW01000017">
    <property type="protein sequence ID" value="OGM54232.1"/>
    <property type="molecule type" value="Genomic_DNA"/>
</dbReference>
<organism evidence="2 3">
    <name type="scientific">Candidatus Woesebacteria bacterium RIFCSPHIGHO2_12_FULL_41_24</name>
    <dbReference type="NCBI Taxonomy" id="1802510"/>
    <lineage>
        <taxon>Bacteria</taxon>
        <taxon>Candidatus Woeseibacteriota</taxon>
    </lineage>
</organism>
<dbReference type="Gene3D" id="2.170.270.10">
    <property type="entry name" value="SET domain"/>
    <property type="match status" value="1"/>
</dbReference>
<dbReference type="InterPro" id="IPR053185">
    <property type="entry name" value="SET_domain_protein"/>
</dbReference>
<proteinExistence type="predicted"/>
<reference evidence="2 3" key="1">
    <citation type="journal article" date="2016" name="Nat. Commun.">
        <title>Thousands of microbial genomes shed light on interconnected biogeochemical processes in an aquifer system.</title>
        <authorList>
            <person name="Anantharaman K."/>
            <person name="Brown C.T."/>
            <person name="Hug L.A."/>
            <person name="Sharon I."/>
            <person name="Castelle C.J."/>
            <person name="Probst A.J."/>
            <person name="Thomas B.C."/>
            <person name="Singh A."/>
            <person name="Wilkins M.J."/>
            <person name="Karaoz U."/>
            <person name="Brodie E.L."/>
            <person name="Williams K.H."/>
            <person name="Hubbard S.S."/>
            <person name="Banfield J.F."/>
        </authorList>
    </citation>
    <scope>NUCLEOTIDE SEQUENCE [LARGE SCALE GENOMIC DNA]</scope>
</reference>
<dbReference type="InterPro" id="IPR001214">
    <property type="entry name" value="SET_dom"/>
</dbReference>
<dbReference type="Pfam" id="PF00856">
    <property type="entry name" value="SET"/>
    <property type="match status" value="1"/>
</dbReference>
<sequence>MPSDKIFIAKSKIPKAGLGVFASEIIESGEVIEECPTLVLPRKDYPLVKKTVIRNYHFMWGKSTSAICFGYGSFYNHSYKPNATYKKNIKEQTIEFLALRDIDKGEEITVNYNYGKPESKKTLWIKEVKPAKF</sequence>
<dbReference type="Proteomes" id="UP000178603">
    <property type="component" value="Unassembled WGS sequence"/>
</dbReference>
<dbReference type="CDD" id="cd10540">
    <property type="entry name" value="SET_SpSet7-like"/>
    <property type="match status" value="1"/>
</dbReference>
<accession>A0A1F8AR53</accession>
<dbReference type="AlphaFoldDB" id="A0A1F8AR53"/>
<evidence type="ECO:0000313" key="3">
    <source>
        <dbReference type="Proteomes" id="UP000178603"/>
    </source>
</evidence>
<dbReference type="PIRSF" id="PIRSF022536">
    <property type="entry name" value="A612L_SET"/>
    <property type="match status" value="1"/>
</dbReference>
<dbReference type="GO" id="GO:0062122">
    <property type="term" value="F:histone H3K37 methyltransferase activity"/>
    <property type="evidence" value="ECO:0007669"/>
    <property type="project" value="InterPro"/>
</dbReference>
<protein>
    <recommendedName>
        <fullName evidence="1">SET domain-containing protein</fullName>
    </recommendedName>
</protein>
<comment type="caution">
    <text evidence="2">The sequence shown here is derived from an EMBL/GenBank/DDBJ whole genome shotgun (WGS) entry which is preliminary data.</text>
</comment>
<dbReference type="PROSITE" id="PS50280">
    <property type="entry name" value="SET"/>
    <property type="match status" value="1"/>
</dbReference>
<evidence type="ECO:0000259" key="1">
    <source>
        <dbReference type="PROSITE" id="PS50280"/>
    </source>
</evidence>
<dbReference type="SUPFAM" id="SSF82199">
    <property type="entry name" value="SET domain"/>
    <property type="match status" value="1"/>
</dbReference>
<dbReference type="InterPro" id="IPR046341">
    <property type="entry name" value="SET_dom_sf"/>
</dbReference>